<gene>
    <name evidence="1" type="ORF">EVC06_110</name>
</gene>
<accession>A0A7S5RFG5</accession>
<keyword evidence="2" id="KW-1185">Reference proteome</keyword>
<evidence type="ECO:0000313" key="1">
    <source>
        <dbReference type="EMBL" id="QIG73885.1"/>
    </source>
</evidence>
<name>A0A7S5RFG5_9CAUD</name>
<dbReference type="EMBL" id="MN988534">
    <property type="protein sequence ID" value="QIG73885.1"/>
    <property type="molecule type" value="Genomic_DNA"/>
</dbReference>
<protein>
    <submittedName>
        <fullName evidence="1">Uncharacterized protein</fullName>
    </submittedName>
</protein>
<reference evidence="1 2" key="1">
    <citation type="submission" date="2020-01" db="EMBL/GenBank/DDBJ databases">
        <title>Patterns of diversity and host range of bacteriophage communities associated with bean-nodulatin bacteria.</title>
        <authorList>
            <person name="Vann Cauwenberghe J."/>
            <person name="Santamaria R.I."/>
            <person name="Bustos P."/>
            <person name="Juarez S."/>
            <person name="Gonzalez V."/>
        </authorList>
    </citation>
    <scope>NUCLEOTIDE SEQUENCE [LARGE SCALE GENOMIC DNA]</scope>
    <source>
        <strain evidence="2">RHph</strain>
    </source>
</reference>
<evidence type="ECO:0000313" key="2">
    <source>
        <dbReference type="Proteomes" id="UP000646667"/>
    </source>
</evidence>
<proteinExistence type="predicted"/>
<organism evidence="1 2">
    <name type="scientific">Rhizobium phage RHph_N34</name>
    <dbReference type="NCBI Taxonomy" id="2509586"/>
    <lineage>
        <taxon>Viruses</taxon>
        <taxon>Duplodnaviria</taxon>
        <taxon>Heunggongvirae</taxon>
        <taxon>Uroviricota</taxon>
        <taxon>Caudoviricetes</taxon>
        <taxon>Pootjesviridae</taxon>
        <taxon>Staniewskivirinae</taxon>
        <taxon>Trinifflemingvirus</taxon>
        <taxon>Trinifflemingvirus N34</taxon>
    </lineage>
</organism>
<sequence length="88" mass="9777">MNESYFVALNDDGYYLRQINGITDPEGRPRFRAAGSVVKFSDLFAAVGFFEDSKFDTSKITIIKVQTIASDSWSFSAALETKQHLTGS</sequence>
<dbReference type="Proteomes" id="UP000646667">
    <property type="component" value="Segment"/>
</dbReference>